<dbReference type="Pfam" id="PF16258">
    <property type="entry name" value="DUF4912"/>
    <property type="match status" value="1"/>
</dbReference>
<proteinExistence type="predicted"/>
<accession>A0A944CM08</accession>
<reference evidence="1 2" key="1">
    <citation type="journal article" date="2021" name="Microorganisms">
        <title>Bacterial Dimethylsulfoniopropionate Biosynthesis in the East China Sea.</title>
        <authorList>
            <person name="Liu J."/>
            <person name="Zhang Y."/>
            <person name="Liu J."/>
            <person name="Zhong H."/>
            <person name="Williams B.T."/>
            <person name="Zheng Y."/>
            <person name="Curson A.R.J."/>
            <person name="Sun C."/>
            <person name="Sun H."/>
            <person name="Song D."/>
            <person name="Wagner Mackenzie B."/>
            <person name="Bermejo Martinez A."/>
            <person name="Todd J.D."/>
            <person name="Zhang X.H."/>
        </authorList>
    </citation>
    <scope>NUCLEOTIDE SEQUENCE [LARGE SCALE GENOMIC DNA]</scope>
    <source>
        <strain evidence="1 2">ESS08</strain>
    </source>
</reference>
<gene>
    <name evidence="1" type="ORF">DYI25_10680</name>
</gene>
<name>A0A944CM08_9BACI</name>
<dbReference type="AlphaFoldDB" id="A0A944CM08"/>
<sequence length="152" mass="17987">MWGCIVAERGHYISKLQDHLVARILTPGKLFVYWQLQDEKVRFICEYFYIPEVQFIKTLRLYEHDSRKVIHEVVLRQGVSSWLFKGIKPNSNYYVELGIKRSTETFFPLLKSNSIIQDHDSQSKSDKPISPGWTGKVSTYTYYENLERSIFK</sequence>
<evidence type="ECO:0000313" key="2">
    <source>
        <dbReference type="Proteomes" id="UP000761411"/>
    </source>
</evidence>
<protein>
    <submittedName>
        <fullName evidence="1">DUF4912 domain-containing protein</fullName>
    </submittedName>
</protein>
<keyword evidence="2" id="KW-1185">Reference proteome</keyword>
<organism evidence="1 2">
    <name type="scientific">Mesobacillus boroniphilus</name>
    <dbReference type="NCBI Taxonomy" id="308892"/>
    <lineage>
        <taxon>Bacteria</taxon>
        <taxon>Bacillati</taxon>
        <taxon>Bacillota</taxon>
        <taxon>Bacilli</taxon>
        <taxon>Bacillales</taxon>
        <taxon>Bacillaceae</taxon>
        <taxon>Mesobacillus</taxon>
    </lineage>
</organism>
<dbReference type="InterPro" id="IPR032585">
    <property type="entry name" value="DUF4912"/>
</dbReference>
<dbReference type="Proteomes" id="UP000761411">
    <property type="component" value="Unassembled WGS sequence"/>
</dbReference>
<comment type="caution">
    <text evidence="1">The sequence shown here is derived from an EMBL/GenBank/DDBJ whole genome shotgun (WGS) entry which is preliminary data.</text>
</comment>
<dbReference type="EMBL" id="QTKX01000001">
    <property type="protein sequence ID" value="MBS8264905.1"/>
    <property type="molecule type" value="Genomic_DNA"/>
</dbReference>
<evidence type="ECO:0000313" key="1">
    <source>
        <dbReference type="EMBL" id="MBS8264905.1"/>
    </source>
</evidence>